<feature type="compositionally biased region" description="Basic residues" evidence="1">
    <location>
        <begin position="215"/>
        <end position="231"/>
    </location>
</feature>
<dbReference type="EMBL" id="MLJW01000630">
    <property type="protein sequence ID" value="OIQ84272.1"/>
    <property type="molecule type" value="Genomic_DNA"/>
</dbReference>
<feature type="compositionally biased region" description="Low complexity" evidence="1">
    <location>
        <begin position="232"/>
        <end position="245"/>
    </location>
</feature>
<evidence type="ECO:0000313" key="2">
    <source>
        <dbReference type="EMBL" id="OIQ84272.1"/>
    </source>
</evidence>
<name>A0A1J5QLF5_9ZZZZ</name>
<sequence>MRAAVGPSGVVVEAAAVSLDDAVLDHQRELLRGAAERGQHRVVGRVADEIQPGQPGVDVRAGVIHRMVVVPKQRRALVVRVVASVFAREAVGVAAQADRHQRPAVALDRPARQVALHAPAVQVRDDADVGLRDDAAARAAVQRRRSRRGRHRAVVRRQRVDIGHPARQRAALLEGRPQVVRQRRVAGDIDAVDPGVRCGGSGRVANLHAACAHRQRRLRTAQRRAGVRRARQAGQPGQQRGASRSRPAEEAPAPCERRCGFGHFAVFAYHMLHNPTP</sequence>
<gene>
    <name evidence="2" type="ORF">GALL_339010</name>
</gene>
<accession>A0A1J5QLF5</accession>
<evidence type="ECO:0000256" key="1">
    <source>
        <dbReference type="SAM" id="MobiDB-lite"/>
    </source>
</evidence>
<dbReference type="AlphaFoldDB" id="A0A1J5QLF5"/>
<comment type="caution">
    <text evidence="2">The sequence shown here is derived from an EMBL/GenBank/DDBJ whole genome shotgun (WGS) entry which is preliminary data.</text>
</comment>
<reference evidence="2" key="1">
    <citation type="submission" date="2016-10" db="EMBL/GenBank/DDBJ databases">
        <title>Sequence of Gallionella enrichment culture.</title>
        <authorList>
            <person name="Poehlein A."/>
            <person name="Muehling M."/>
            <person name="Daniel R."/>
        </authorList>
    </citation>
    <scope>NUCLEOTIDE SEQUENCE</scope>
</reference>
<organism evidence="2">
    <name type="scientific">mine drainage metagenome</name>
    <dbReference type="NCBI Taxonomy" id="410659"/>
    <lineage>
        <taxon>unclassified sequences</taxon>
        <taxon>metagenomes</taxon>
        <taxon>ecological metagenomes</taxon>
    </lineage>
</organism>
<feature type="region of interest" description="Disordered" evidence="1">
    <location>
        <begin position="215"/>
        <end position="254"/>
    </location>
</feature>
<proteinExistence type="predicted"/>
<protein>
    <submittedName>
        <fullName evidence="2">Uncharacterized protein</fullName>
    </submittedName>
</protein>